<organism evidence="2 3">
    <name type="scientific">Clydaea vesicula</name>
    <dbReference type="NCBI Taxonomy" id="447962"/>
    <lineage>
        <taxon>Eukaryota</taxon>
        <taxon>Fungi</taxon>
        <taxon>Fungi incertae sedis</taxon>
        <taxon>Chytridiomycota</taxon>
        <taxon>Chytridiomycota incertae sedis</taxon>
        <taxon>Chytridiomycetes</taxon>
        <taxon>Lobulomycetales</taxon>
        <taxon>Lobulomycetaceae</taxon>
        <taxon>Clydaea</taxon>
    </lineage>
</organism>
<gene>
    <name evidence="2" type="ORF">HK099_000805</name>
</gene>
<feature type="coiled-coil region" evidence="1">
    <location>
        <begin position="173"/>
        <end position="232"/>
    </location>
</feature>
<dbReference type="EMBL" id="JADGJW010000120">
    <property type="protein sequence ID" value="KAJ3223693.1"/>
    <property type="molecule type" value="Genomic_DNA"/>
</dbReference>
<feature type="coiled-coil region" evidence="1">
    <location>
        <begin position="429"/>
        <end position="456"/>
    </location>
</feature>
<keyword evidence="1" id="KW-0175">Coiled coil</keyword>
<reference evidence="2" key="1">
    <citation type="submission" date="2020-05" db="EMBL/GenBank/DDBJ databases">
        <title>Phylogenomic resolution of chytrid fungi.</title>
        <authorList>
            <person name="Stajich J.E."/>
            <person name="Amses K."/>
            <person name="Simmons R."/>
            <person name="Seto K."/>
            <person name="Myers J."/>
            <person name="Bonds A."/>
            <person name="Quandt C.A."/>
            <person name="Barry K."/>
            <person name="Liu P."/>
            <person name="Grigoriev I."/>
            <person name="Longcore J.E."/>
            <person name="James T.Y."/>
        </authorList>
    </citation>
    <scope>NUCLEOTIDE SEQUENCE</scope>
    <source>
        <strain evidence="2">JEL0476</strain>
    </source>
</reference>
<sequence>MEKDILLQNYLIARDKEERDEELIDFEEKNSKLCTLLTEAQKKIIDLENLLSEKNAEISFFKKTVQEIEIQQKENAKLNSKELDKFNLEKFEERERLNEEYYESLLVLEATIEDLKSELELQRTSHQNNMIHEKRIAELKQDSLKNLLDEKKLELNKQKTVFEEKLDVKDIIIVDLQQHLETLNLEIKELKIEKENSISLNSQMEIRSVEQIKNLEALVKASNDECDELTNSFEKERRCMKQEFEKNVLDLECVIRHNELRISELLDLIEKQKQDLDLAVNKNQKFQKEIEDFGSKMLEKNVLKLDIQKLNQEIEKIAIECKAKELKLTENDKKLLQMENEIESLEITLEKSKIGAENKVVNLVAQFEKKMEDFEKKKFKERDDAFKKLYNAKNKTEAELKEFALASDNKYETPNFSNSASSRINDERVLELEDQNAHLSEIIHQMRNDMEKLERAHPGKHEVNQNITTHEQFLKFEKILKEKENIINFLLEEQIEVNLRFESQLKSAVSGNKFLKKGLVKNLDNKEMNLEELLSVEKNLNSCLLENNFLKRKNSDLFFELKKCLQENFELMELSNFLKFELKKFSQVEISLFEEDSKENKNLNNKFFDENTVENTHSLNKELGSNMAKIDMSEKNFGSLQNIPTKTLKLPLQKSMNIKNTLPQKLYSKTEHRGKHEVKEKTAMDKQDLRLRGVRNWNEKDD</sequence>
<name>A0AAD5U5E8_9FUNG</name>
<evidence type="ECO:0000256" key="1">
    <source>
        <dbReference type="SAM" id="Coils"/>
    </source>
</evidence>
<feature type="coiled-coil region" evidence="1">
    <location>
        <begin position="37"/>
        <end position="125"/>
    </location>
</feature>
<evidence type="ECO:0000313" key="3">
    <source>
        <dbReference type="Proteomes" id="UP001211065"/>
    </source>
</evidence>
<protein>
    <submittedName>
        <fullName evidence="2">Uncharacterized protein</fullName>
    </submittedName>
</protein>
<evidence type="ECO:0000313" key="2">
    <source>
        <dbReference type="EMBL" id="KAJ3223693.1"/>
    </source>
</evidence>
<feature type="coiled-coil region" evidence="1">
    <location>
        <begin position="262"/>
        <end position="384"/>
    </location>
</feature>
<comment type="caution">
    <text evidence="2">The sequence shown here is derived from an EMBL/GenBank/DDBJ whole genome shotgun (WGS) entry which is preliminary data.</text>
</comment>
<accession>A0AAD5U5E8</accession>
<dbReference type="Proteomes" id="UP001211065">
    <property type="component" value="Unassembled WGS sequence"/>
</dbReference>
<keyword evidence="3" id="KW-1185">Reference proteome</keyword>
<proteinExistence type="predicted"/>
<dbReference type="AlphaFoldDB" id="A0AAD5U5E8"/>